<evidence type="ECO:0000313" key="2">
    <source>
        <dbReference type="EMBL" id="AUW30883.1"/>
    </source>
</evidence>
<dbReference type="AlphaFoldDB" id="A0A2K9YDF6"/>
<protein>
    <submittedName>
        <fullName evidence="2">Uncharacterized protein</fullName>
    </submittedName>
</protein>
<reference evidence="2" key="1">
    <citation type="submission" date="2017-12" db="EMBL/GenBank/DDBJ databases">
        <title>Genome Sequencing Reveals a Rich Biosynthetic Potential.</title>
        <authorList>
            <person name="Bertrand R.L."/>
            <person name="Abdel-Hameed M.E."/>
            <person name="Sorensen J.L."/>
        </authorList>
    </citation>
    <scope>NUCLEOTIDE SEQUENCE</scope>
</reference>
<evidence type="ECO:0000256" key="1">
    <source>
        <dbReference type="SAM" id="MobiDB-lite"/>
    </source>
</evidence>
<name>A0A2K9YDF6_CLAUC</name>
<feature type="compositionally biased region" description="Gly residues" evidence="1">
    <location>
        <begin position="449"/>
        <end position="458"/>
    </location>
</feature>
<feature type="compositionally biased region" description="Low complexity" evidence="1">
    <location>
        <begin position="485"/>
        <end position="509"/>
    </location>
</feature>
<proteinExistence type="predicted"/>
<organism evidence="2">
    <name type="scientific">Cladonia uncialis subsp. uncialis</name>
    <dbReference type="NCBI Taxonomy" id="180999"/>
    <lineage>
        <taxon>Eukaryota</taxon>
        <taxon>Fungi</taxon>
        <taxon>Dikarya</taxon>
        <taxon>Ascomycota</taxon>
        <taxon>Pezizomycotina</taxon>
        <taxon>Lecanoromycetes</taxon>
        <taxon>OSLEUM clade</taxon>
        <taxon>Lecanoromycetidae</taxon>
        <taxon>Lecanorales</taxon>
        <taxon>Lecanorineae</taxon>
        <taxon>Cladoniaceae</taxon>
        <taxon>Cladonia</taxon>
    </lineage>
</organism>
<feature type="region of interest" description="Disordered" evidence="1">
    <location>
        <begin position="131"/>
        <end position="157"/>
    </location>
</feature>
<feature type="region of interest" description="Disordered" evidence="1">
    <location>
        <begin position="607"/>
        <end position="647"/>
    </location>
</feature>
<feature type="compositionally biased region" description="Acidic residues" evidence="1">
    <location>
        <begin position="475"/>
        <end position="484"/>
    </location>
</feature>
<feature type="region of interest" description="Disordered" evidence="1">
    <location>
        <begin position="449"/>
        <end position="509"/>
    </location>
</feature>
<sequence length="1222" mass="123836">MATIDCNETPVPLLPVTISGTTTIGCASYTTQPSVSNCPTAAPVIPAPGGGGAPSQTSSNAPLTATLASGATVVVGTIAGGSTETETFEPTTYTQFASVTATITTTIVNAQGSTVTVVVGPSGVAWTPYDPPSGVPNLQPPSVLPGASSDSQSSNVPLPPGGTVITATVGSSTLTETFTPTTLSAFSTLASTITTTTTNAQGSSVTVVVGPSGVAWAPFNLPSGAPVIPPPSVLPGQPSSPASNVPLPSGATVVTATIGSSTITETFVPTIVPAYASLVSTLTTSTLNAQSSPVTFLIGPGGVEWTPFNFPSGSPGIPPPTVLPVAPNAPSLTQSSSITPTLTPGASPASYASVTDAFANTAQSQTTVIAGGLTIPYAIATFPDLASITAVTTVTTAIAETNKDGTKFSIPAAIIIVGPGGRWWNGGTGGLGINLPSCIWPFCPPGGGGDIGGAGSGGDPNDPDTPGSPEKPSDPDDPDDDDDNTTTQNSQSTQTTQQASSTQVSSTASSSCGSMTIASDCSVICSTPTGLSTLNCATDCYSTVTGCSATGITISTIESGGACPLPTGWAGVVDTGDDAPIYEPLGSAGIAAPGGVTAGSGSITPASNTASVTTSGSVTATAPSGSTTATGSGASNPPVGGTSSTTTPTCMADGAPWYSPTSWCDCGPSSTYPTLSPTAGATSANCAYTSLPASTLQPVSTGTAPTNIPGENGVPGCAAVVSVPGTSAYCNCGGTPAPTLQPTSAGLMNCDYTIQPTSSYNPAIPPPATSAPPPQPPLPYETGTCHLHLWQGLGQEYTDPEVVLDINITDSTGKVLGYNSSSLDWGQPLTCGGLLPDVLSATPQTGVRPLYEKGPVDFLYGTQTWDTSSAQCTVGGWDNGDANDFFGALIFGDDPLPNRQMDCTFDCPGPGLPQKREVAIPFGNSLGVEEDSRRNMFAKDPSATTNDGPTTIEEHLFDVRALTDHGAAWQKYAPSGAKYYAAWQAKTGDDAVYQCDFEDDFNINADPPKLVSPVRSVQPLLSSLGIGIGKEYYAISVTGPKNAADGPIADFTNTISATQGVFLANANNRGALPSDPNDPMYNPAFPNGRQPVPWQFSSVAWWMWVKSCLTANPSWATNPSLADYSGIKYFFRREIDNADTKSILDEAFTGKDITSTLTWTPADTNQDTNPFWALLGSPNGNGIIYFLTDNKVALKGKGIVSISATTIDIGTGAYYTMWATFG</sequence>
<feature type="compositionally biased region" description="Pro residues" evidence="1">
    <location>
        <begin position="131"/>
        <end position="143"/>
    </location>
</feature>
<dbReference type="EMBL" id="MG777481">
    <property type="protein sequence ID" value="AUW30883.1"/>
    <property type="molecule type" value="Genomic_DNA"/>
</dbReference>
<accession>A0A2K9YDF6</accession>